<keyword evidence="2" id="KW-0732">Signal</keyword>
<evidence type="ECO:0000313" key="3">
    <source>
        <dbReference type="EMBL" id="RMJ15802.1"/>
    </source>
</evidence>
<organism evidence="3 4">
    <name type="scientific">Fusarium kuroshium</name>
    <dbReference type="NCBI Taxonomy" id="2010991"/>
    <lineage>
        <taxon>Eukaryota</taxon>
        <taxon>Fungi</taxon>
        <taxon>Dikarya</taxon>
        <taxon>Ascomycota</taxon>
        <taxon>Pezizomycotina</taxon>
        <taxon>Sordariomycetes</taxon>
        <taxon>Hypocreomycetidae</taxon>
        <taxon>Hypocreales</taxon>
        <taxon>Nectriaceae</taxon>
        <taxon>Fusarium</taxon>
        <taxon>Fusarium solani species complex</taxon>
    </lineage>
</organism>
<evidence type="ECO:0000256" key="2">
    <source>
        <dbReference type="SAM" id="SignalP"/>
    </source>
</evidence>
<name>A0A3M2SF86_9HYPO</name>
<comment type="caution">
    <text evidence="3">The sequence shown here is derived from an EMBL/GenBank/DDBJ whole genome shotgun (WGS) entry which is preliminary data.</text>
</comment>
<evidence type="ECO:0000313" key="4">
    <source>
        <dbReference type="Proteomes" id="UP000277212"/>
    </source>
</evidence>
<dbReference type="STRING" id="2010991.A0A3M2SF86"/>
<proteinExistence type="predicted"/>
<protein>
    <recommendedName>
        <fullName evidence="5">Apple domain-containing protein</fullName>
    </recommendedName>
</protein>
<feature type="signal peptide" evidence="2">
    <location>
        <begin position="1"/>
        <end position="23"/>
    </location>
</feature>
<feature type="region of interest" description="Disordered" evidence="1">
    <location>
        <begin position="259"/>
        <end position="287"/>
    </location>
</feature>
<keyword evidence="4" id="KW-1185">Reference proteome</keyword>
<evidence type="ECO:0000256" key="1">
    <source>
        <dbReference type="SAM" id="MobiDB-lite"/>
    </source>
</evidence>
<gene>
    <name evidence="3" type="ORF">CDV36_004520</name>
</gene>
<dbReference type="AlphaFoldDB" id="A0A3M2SF86"/>
<feature type="chain" id="PRO_5018334580" description="Apple domain-containing protein" evidence="2">
    <location>
        <begin position="24"/>
        <end position="397"/>
    </location>
</feature>
<feature type="compositionally biased region" description="Low complexity" evidence="1">
    <location>
        <begin position="259"/>
        <end position="284"/>
    </location>
</feature>
<dbReference type="EMBL" id="NKUJ01000058">
    <property type="protein sequence ID" value="RMJ15802.1"/>
    <property type="molecule type" value="Genomic_DNA"/>
</dbReference>
<dbReference type="Proteomes" id="UP000277212">
    <property type="component" value="Unassembled WGS sequence"/>
</dbReference>
<dbReference type="OrthoDB" id="5100195at2759"/>
<evidence type="ECO:0008006" key="5">
    <source>
        <dbReference type="Google" id="ProtNLM"/>
    </source>
</evidence>
<reference evidence="3 4" key="1">
    <citation type="submission" date="2017-06" db="EMBL/GenBank/DDBJ databases">
        <title>Comparative genomic analysis of Ambrosia Fusariam Clade fungi.</title>
        <authorList>
            <person name="Stajich J.E."/>
            <person name="Carrillo J."/>
            <person name="Kijimoto T."/>
            <person name="Eskalen A."/>
            <person name="O'Donnell K."/>
            <person name="Kasson M."/>
        </authorList>
    </citation>
    <scope>NUCLEOTIDE SEQUENCE [LARGE SCALE GENOMIC DNA]</scope>
    <source>
        <strain evidence="3">UCR3666</strain>
    </source>
</reference>
<accession>A0A3M2SF86</accession>
<sequence length="397" mass="42753">MKYQALVVLFATAASAVSPPVCADRPAACDAMTKQEKNACKKKIAALDLRAEICLAPPKTVTRTEFVYPTNTVTKTLDPIPITEKATKTITKKGPAITPPTITLTATEHEITHETVTDTTTETDYITEFKTETSTQTDTKTETKTESKTETVDFVAPTCAPAGKRARRDEALPKDCSCLLTVTSGRAPDATSTATVTKRTTTVTEYEMNSITGTVTRTVTETKFTNSKTVQAPETTITTTETETQTDHVPTTVHTAVTQTNTETKTETETSTTTSTQTNTATETAPACANPTAWVQPGSIKIPNSISLKKDTIYKTNSETAAKFLTRCCEKCFSAQNCDFFKTTTTVGITSCELYTTKTKAGTCTPAQCPLGFPVLNIGNKDSSAYYRGPCFKSSAN</sequence>